<sequence>MLKLMIMLNTPLVLRLFMDKVSKKIERKGSGQALATLKQKSPIIEMTGL</sequence>
<proteinExistence type="predicted"/>
<reference evidence="1 2" key="1">
    <citation type="journal article" date="2015" name="BMC Genomics">
        <title>Genome mining reveals unlocked bioactive potential of marine Gram-negative bacteria.</title>
        <authorList>
            <person name="Machado H."/>
            <person name="Sonnenschein E.C."/>
            <person name="Melchiorsen J."/>
            <person name="Gram L."/>
        </authorList>
    </citation>
    <scope>NUCLEOTIDE SEQUENCE [LARGE SCALE GENOMIC DNA]</scope>
    <source>
        <strain evidence="1 2">S4054</strain>
    </source>
</reference>
<dbReference type="PATRIC" id="fig|1129367.4.peg.2824"/>
<name>A0A0F6ABS5_9GAMM</name>
<dbReference type="Proteomes" id="UP000033434">
    <property type="component" value="Unassembled WGS sequence"/>
</dbReference>
<protein>
    <submittedName>
        <fullName evidence="1">Uncharacterized protein</fullName>
    </submittedName>
</protein>
<accession>A0A0F6ABS5</accession>
<dbReference type="EMBL" id="AUXW01000149">
    <property type="protein sequence ID" value="KKE83296.1"/>
    <property type="molecule type" value="Genomic_DNA"/>
</dbReference>
<organism evidence="1 2">
    <name type="scientific">Pseudoalteromonas luteoviolacea S4054</name>
    <dbReference type="NCBI Taxonomy" id="1129367"/>
    <lineage>
        <taxon>Bacteria</taxon>
        <taxon>Pseudomonadati</taxon>
        <taxon>Pseudomonadota</taxon>
        <taxon>Gammaproteobacteria</taxon>
        <taxon>Alteromonadales</taxon>
        <taxon>Pseudoalteromonadaceae</taxon>
        <taxon>Pseudoalteromonas</taxon>
    </lineage>
</organism>
<dbReference type="AlphaFoldDB" id="A0A0F6ABS5"/>
<gene>
    <name evidence="1" type="ORF">N479_14965</name>
</gene>
<evidence type="ECO:0000313" key="1">
    <source>
        <dbReference type="EMBL" id="KKE83296.1"/>
    </source>
</evidence>
<evidence type="ECO:0000313" key="2">
    <source>
        <dbReference type="Proteomes" id="UP000033434"/>
    </source>
</evidence>
<comment type="caution">
    <text evidence="1">The sequence shown here is derived from an EMBL/GenBank/DDBJ whole genome shotgun (WGS) entry which is preliminary data.</text>
</comment>